<feature type="transmembrane region" description="Helical" evidence="1">
    <location>
        <begin position="15"/>
        <end position="36"/>
    </location>
</feature>
<proteinExistence type="predicted"/>
<reference evidence="2 3" key="1">
    <citation type="journal article" date="2018" name="Sci. Rep.">
        <title>Genomic signatures of local adaptation to the degree of environmental predictability in rotifers.</title>
        <authorList>
            <person name="Franch-Gras L."/>
            <person name="Hahn C."/>
            <person name="Garcia-Roger E.M."/>
            <person name="Carmona M.J."/>
            <person name="Serra M."/>
            <person name="Gomez A."/>
        </authorList>
    </citation>
    <scope>NUCLEOTIDE SEQUENCE [LARGE SCALE GENOMIC DNA]</scope>
    <source>
        <strain evidence="2">HYR1</strain>
    </source>
</reference>
<name>A0A3M7S2S1_BRAPC</name>
<keyword evidence="1" id="KW-1133">Transmembrane helix</keyword>
<comment type="caution">
    <text evidence="2">The sequence shown here is derived from an EMBL/GenBank/DDBJ whole genome shotgun (WGS) entry which is preliminary data.</text>
</comment>
<evidence type="ECO:0000313" key="3">
    <source>
        <dbReference type="Proteomes" id="UP000276133"/>
    </source>
</evidence>
<accession>A0A3M7S2S1</accession>
<evidence type="ECO:0000256" key="1">
    <source>
        <dbReference type="SAM" id="Phobius"/>
    </source>
</evidence>
<sequence length="69" mass="8692">MNLYNSEKNQIKRQYFITVYFLFLFVCIKIPSFRYLKRGTVLMLFKEWINHFISIKQINRSRHVYFHIR</sequence>
<dbReference type="EMBL" id="REGN01002151">
    <property type="protein sequence ID" value="RNA29928.1"/>
    <property type="molecule type" value="Genomic_DNA"/>
</dbReference>
<protein>
    <submittedName>
        <fullName evidence="2">Uncharacterized protein</fullName>
    </submittedName>
</protein>
<feature type="non-terminal residue" evidence="2">
    <location>
        <position position="69"/>
    </location>
</feature>
<dbReference type="Proteomes" id="UP000276133">
    <property type="component" value="Unassembled WGS sequence"/>
</dbReference>
<keyword evidence="3" id="KW-1185">Reference proteome</keyword>
<keyword evidence="1" id="KW-0812">Transmembrane</keyword>
<evidence type="ECO:0000313" key="2">
    <source>
        <dbReference type="EMBL" id="RNA29928.1"/>
    </source>
</evidence>
<organism evidence="2 3">
    <name type="scientific">Brachionus plicatilis</name>
    <name type="common">Marine rotifer</name>
    <name type="synonym">Brachionus muelleri</name>
    <dbReference type="NCBI Taxonomy" id="10195"/>
    <lineage>
        <taxon>Eukaryota</taxon>
        <taxon>Metazoa</taxon>
        <taxon>Spiralia</taxon>
        <taxon>Gnathifera</taxon>
        <taxon>Rotifera</taxon>
        <taxon>Eurotatoria</taxon>
        <taxon>Monogononta</taxon>
        <taxon>Pseudotrocha</taxon>
        <taxon>Ploima</taxon>
        <taxon>Brachionidae</taxon>
        <taxon>Brachionus</taxon>
    </lineage>
</organism>
<gene>
    <name evidence="2" type="ORF">BpHYR1_046702</name>
</gene>
<dbReference type="AlphaFoldDB" id="A0A3M7S2S1"/>
<keyword evidence="1" id="KW-0472">Membrane</keyword>